<comment type="caution">
    <text evidence="2">The sequence shown here is derived from an EMBL/GenBank/DDBJ whole genome shotgun (WGS) entry which is preliminary data.</text>
</comment>
<dbReference type="AlphaFoldDB" id="X6ML44"/>
<keyword evidence="3" id="KW-1185">Reference proteome</keyword>
<evidence type="ECO:0000313" key="2">
    <source>
        <dbReference type="EMBL" id="ETO14177.1"/>
    </source>
</evidence>
<evidence type="ECO:0000256" key="1">
    <source>
        <dbReference type="SAM" id="Phobius"/>
    </source>
</evidence>
<organism evidence="2 3">
    <name type="scientific">Reticulomyxa filosa</name>
    <dbReference type="NCBI Taxonomy" id="46433"/>
    <lineage>
        <taxon>Eukaryota</taxon>
        <taxon>Sar</taxon>
        <taxon>Rhizaria</taxon>
        <taxon>Retaria</taxon>
        <taxon>Foraminifera</taxon>
        <taxon>Monothalamids</taxon>
        <taxon>Reticulomyxidae</taxon>
        <taxon>Reticulomyxa</taxon>
    </lineage>
</organism>
<reference evidence="2 3" key="1">
    <citation type="journal article" date="2013" name="Curr. Biol.">
        <title>The Genome of the Foraminiferan Reticulomyxa filosa.</title>
        <authorList>
            <person name="Glockner G."/>
            <person name="Hulsmann N."/>
            <person name="Schleicher M."/>
            <person name="Noegel A.A."/>
            <person name="Eichinger L."/>
            <person name="Gallinger C."/>
            <person name="Pawlowski J."/>
            <person name="Sierra R."/>
            <person name="Euteneuer U."/>
            <person name="Pillet L."/>
            <person name="Moustafa A."/>
            <person name="Platzer M."/>
            <person name="Groth M."/>
            <person name="Szafranski K."/>
            <person name="Schliwa M."/>
        </authorList>
    </citation>
    <scope>NUCLEOTIDE SEQUENCE [LARGE SCALE GENOMIC DNA]</scope>
</reference>
<keyword evidence="1" id="KW-0472">Membrane</keyword>
<name>X6ML44_RETFI</name>
<feature type="transmembrane region" description="Helical" evidence="1">
    <location>
        <begin position="122"/>
        <end position="141"/>
    </location>
</feature>
<sequence length="194" mass="22815">MSVATQKFVRKLQLAVVTDNPRHAHDFSSSFLHMQKEIRQTKEEYGHLIKIAFERNLANINNDSRVANFQIHLSKIMFFENLLKHIDQFAKADLIVVCMPAPRLPSQIHHVSKEKEEQQKLLVFYSSIAYFFFCNFLKRIYVLELVQRCLEHGLNCQELFEKLFFCLIWKNLSGEKPSKSIGANVNFLLVFFFL</sequence>
<keyword evidence="1" id="KW-0812">Transmembrane</keyword>
<keyword evidence="1" id="KW-1133">Transmembrane helix</keyword>
<proteinExistence type="predicted"/>
<evidence type="ECO:0000313" key="3">
    <source>
        <dbReference type="Proteomes" id="UP000023152"/>
    </source>
</evidence>
<dbReference type="EMBL" id="ASPP01020176">
    <property type="protein sequence ID" value="ETO14177.1"/>
    <property type="molecule type" value="Genomic_DNA"/>
</dbReference>
<dbReference type="Proteomes" id="UP000023152">
    <property type="component" value="Unassembled WGS sequence"/>
</dbReference>
<gene>
    <name evidence="2" type="ORF">RFI_23193</name>
</gene>
<accession>X6ML44</accession>
<protein>
    <submittedName>
        <fullName evidence="2">Uncharacterized protein</fullName>
    </submittedName>
</protein>